<dbReference type="OrthoDB" id="10677572at2759"/>
<keyword evidence="3" id="KW-1185">Reference proteome</keyword>
<evidence type="ECO:0000313" key="3">
    <source>
        <dbReference type="Proteomes" id="UP000799770"/>
    </source>
</evidence>
<reference evidence="2" key="1">
    <citation type="journal article" date="2020" name="Stud. Mycol.">
        <title>101 Dothideomycetes genomes: a test case for predicting lifestyles and emergence of pathogens.</title>
        <authorList>
            <person name="Haridas S."/>
            <person name="Albert R."/>
            <person name="Binder M."/>
            <person name="Bloem J."/>
            <person name="Labutti K."/>
            <person name="Salamov A."/>
            <person name="Andreopoulos B."/>
            <person name="Baker S."/>
            <person name="Barry K."/>
            <person name="Bills G."/>
            <person name="Bluhm B."/>
            <person name="Cannon C."/>
            <person name="Castanera R."/>
            <person name="Culley D."/>
            <person name="Daum C."/>
            <person name="Ezra D."/>
            <person name="Gonzalez J."/>
            <person name="Henrissat B."/>
            <person name="Kuo A."/>
            <person name="Liang C."/>
            <person name="Lipzen A."/>
            <person name="Lutzoni F."/>
            <person name="Magnuson J."/>
            <person name="Mondo S."/>
            <person name="Nolan M."/>
            <person name="Ohm R."/>
            <person name="Pangilinan J."/>
            <person name="Park H.-J."/>
            <person name="Ramirez L."/>
            <person name="Alfaro M."/>
            <person name="Sun H."/>
            <person name="Tritt A."/>
            <person name="Yoshinaga Y."/>
            <person name="Zwiers L.-H."/>
            <person name="Turgeon B."/>
            <person name="Goodwin S."/>
            <person name="Spatafora J."/>
            <person name="Crous P."/>
            <person name="Grigoriev I."/>
        </authorList>
    </citation>
    <scope>NUCLEOTIDE SEQUENCE</scope>
    <source>
        <strain evidence="2">CBS 627.86</strain>
    </source>
</reference>
<sequence length="325" mass="36309">MFLAHRIARSSIGGQSVARLRHTTSSWKPVTRWTLQARVGAQRASFWSGGVSEPGSSGGGQHWEWPSAVINALDNGNDRILCPQCFFHPDGKDKNRDLRDAFPFHLSTAEIFDLVDRIDWGVDYVCNAGPSNDVPKVITTDTRRLAQCIRDIAEARTDNRKIPISKYHELTMRISVFAVLWHFSNFGRWIMSDKDAEDLWKLEDTAESIRRVVHANKVLRSSAGEVLPTPIVNGQLGALEGKSPNEILGYAYTVFSGVGLQLDMNKQWFSKHEQAMLIATAGRLRNLAIQHEPNLASGGMKRGNSSSKENVKELLRNAFDPEASR</sequence>
<accession>A0A6A5YMB6</accession>
<organism evidence="2 3">
    <name type="scientific">Lophiotrema nucula</name>
    <dbReference type="NCBI Taxonomy" id="690887"/>
    <lineage>
        <taxon>Eukaryota</taxon>
        <taxon>Fungi</taxon>
        <taxon>Dikarya</taxon>
        <taxon>Ascomycota</taxon>
        <taxon>Pezizomycotina</taxon>
        <taxon>Dothideomycetes</taxon>
        <taxon>Pleosporomycetidae</taxon>
        <taxon>Pleosporales</taxon>
        <taxon>Lophiotremataceae</taxon>
        <taxon>Lophiotrema</taxon>
    </lineage>
</organism>
<dbReference type="EMBL" id="ML977348">
    <property type="protein sequence ID" value="KAF2108276.1"/>
    <property type="molecule type" value="Genomic_DNA"/>
</dbReference>
<evidence type="ECO:0000256" key="1">
    <source>
        <dbReference type="SAM" id="MobiDB-lite"/>
    </source>
</evidence>
<feature type="region of interest" description="Disordered" evidence="1">
    <location>
        <begin position="295"/>
        <end position="325"/>
    </location>
</feature>
<protein>
    <submittedName>
        <fullName evidence="2">Uncharacterized protein</fullName>
    </submittedName>
</protein>
<evidence type="ECO:0000313" key="2">
    <source>
        <dbReference type="EMBL" id="KAF2108276.1"/>
    </source>
</evidence>
<dbReference type="Proteomes" id="UP000799770">
    <property type="component" value="Unassembled WGS sequence"/>
</dbReference>
<dbReference type="AlphaFoldDB" id="A0A6A5YMB6"/>
<name>A0A6A5YMB6_9PLEO</name>
<proteinExistence type="predicted"/>
<gene>
    <name evidence="2" type="ORF">BDV96DRAFT_636843</name>
</gene>